<keyword evidence="3 4" id="KW-0408">Iron</keyword>
<dbReference type="GO" id="GO:0016125">
    <property type="term" value="P:sterol metabolic process"/>
    <property type="evidence" value="ECO:0007669"/>
    <property type="project" value="TreeGrafter"/>
</dbReference>
<dbReference type="Gene3D" id="1.10.630.10">
    <property type="entry name" value="Cytochrome P450"/>
    <property type="match status" value="2"/>
</dbReference>
<evidence type="ECO:0000256" key="3">
    <source>
        <dbReference type="ARBA" id="ARBA00023004"/>
    </source>
</evidence>
<evidence type="ECO:0008006" key="7">
    <source>
        <dbReference type="Google" id="ProtNLM"/>
    </source>
</evidence>
<evidence type="ECO:0000256" key="2">
    <source>
        <dbReference type="ARBA" id="ARBA00023002"/>
    </source>
</evidence>
<evidence type="ECO:0000313" key="5">
    <source>
        <dbReference type="EMBL" id="KAK4375260.1"/>
    </source>
</evidence>
<dbReference type="GO" id="GO:0004497">
    <property type="term" value="F:monooxygenase activity"/>
    <property type="evidence" value="ECO:0007669"/>
    <property type="project" value="InterPro"/>
</dbReference>
<evidence type="ECO:0000313" key="6">
    <source>
        <dbReference type="Proteomes" id="UP001291623"/>
    </source>
</evidence>
<dbReference type="Pfam" id="PF00067">
    <property type="entry name" value="p450"/>
    <property type="match status" value="2"/>
</dbReference>
<feature type="binding site" description="axial binding residue" evidence="4">
    <location>
        <position position="297"/>
    </location>
    <ligand>
        <name>heme</name>
        <dbReference type="ChEBI" id="CHEBI:30413"/>
    </ligand>
    <ligandPart>
        <name>Fe</name>
        <dbReference type="ChEBI" id="CHEBI:18248"/>
    </ligandPart>
</feature>
<comment type="cofactor">
    <cofactor evidence="4">
        <name>heme</name>
        <dbReference type="ChEBI" id="CHEBI:30413"/>
    </cofactor>
</comment>
<dbReference type="InterPro" id="IPR036396">
    <property type="entry name" value="Cyt_P450_sf"/>
</dbReference>
<keyword evidence="1 4" id="KW-0479">Metal-binding</keyword>
<dbReference type="EMBL" id="JAVYJV010000003">
    <property type="protein sequence ID" value="KAK4375260.1"/>
    <property type="molecule type" value="Genomic_DNA"/>
</dbReference>
<comment type="caution">
    <text evidence="5">The sequence shown here is derived from an EMBL/GenBank/DDBJ whole genome shotgun (WGS) entry which is preliminary data.</text>
</comment>
<name>A0AAE1ST01_9SOLA</name>
<dbReference type="InterPro" id="IPR001128">
    <property type="entry name" value="Cyt_P450"/>
</dbReference>
<dbReference type="AlphaFoldDB" id="A0AAE1ST01"/>
<gene>
    <name evidence="5" type="ORF">RND71_005937</name>
</gene>
<dbReference type="PRINTS" id="PR00385">
    <property type="entry name" value="P450"/>
</dbReference>
<keyword evidence="2" id="KW-0560">Oxidoreductase</keyword>
<dbReference type="Proteomes" id="UP001291623">
    <property type="component" value="Unassembled WGS sequence"/>
</dbReference>
<accession>A0AAE1ST01</accession>
<proteinExistence type="predicted"/>
<dbReference type="InterPro" id="IPR002401">
    <property type="entry name" value="Cyt_P450_E_grp-I"/>
</dbReference>
<dbReference type="GO" id="GO:0016705">
    <property type="term" value="F:oxidoreductase activity, acting on paired donors, with incorporation or reduction of molecular oxygen"/>
    <property type="evidence" value="ECO:0007669"/>
    <property type="project" value="InterPro"/>
</dbReference>
<dbReference type="GO" id="GO:0020037">
    <property type="term" value="F:heme binding"/>
    <property type="evidence" value="ECO:0007669"/>
    <property type="project" value="InterPro"/>
</dbReference>
<keyword evidence="4" id="KW-0349">Heme</keyword>
<dbReference type="SUPFAM" id="SSF48264">
    <property type="entry name" value="Cytochrome P450"/>
    <property type="match status" value="1"/>
</dbReference>
<keyword evidence="6" id="KW-1185">Reference proteome</keyword>
<dbReference type="PANTHER" id="PTHR24286:SF53">
    <property type="entry name" value="BETA-AMYRIN 28-OXIDASE-LIKE"/>
    <property type="match status" value="1"/>
</dbReference>
<dbReference type="GO" id="GO:0005506">
    <property type="term" value="F:iron ion binding"/>
    <property type="evidence" value="ECO:0007669"/>
    <property type="project" value="InterPro"/>
</dbReference>
<sequence>MEKYSPQVFQTSIMGEKMAFFCGAQRNKFLFSSENKLPTSWWPQSMKKALLFPEFVESSLKEVSALKRSFLHDILKPEALKQYIPLMDAMGREHLDENWVSNGVVKVFPLSKKYTFDLACRLFMSGKMVRDELMRIITQRRKELMENQETAGRDELSKMLLVTDEDGQLMSEMEISNNIIGMLVASFETTSNEVTSALKYLAELPHVYDEVYKEQIAIAKSKGAEELLTWEDIEKMKYSWNAARESLRLTPPTQGSIRETITDFTYAGFTIPKGWKFEGSGPAPFTFVPFGGGPRMCLEKEYARLEVLVFMHNVVKRFKLEKAHSRREDCVPTSMLLLFQCMAFLFDLRLTEIN</sequence>
<evidence type="ECO:0000256" key="1">
    <source>
        <dbReference type="ARBA" id="ARBA00022723"/>
    </source>
</evidence>
<reference evidence="5" key="1">
    <citation type="submission" date="2023-12" db="EMBL/GenBank/DDBJ databases">
        <title>Genome assembly of Anisodus tanguticus.</title>
        <authorList>
            <person name="Wang Y.-J."/>
        </authorList>
    </citation>
    <scope>NUCLEOTIDE SEQUENCE</scope>
    <source>
        <strain evidence="5">KB-2021</strain>
        <tissue evidence="5">Leaf</tissue>
    </source>
</reference>
<dbReference type="PRINTS" id="PR00463">
    <property type="entry name" value="EP450I"/>
</dbReference>
<organism evidence="5 6">
    <name type="scientific">Anisodus tanguticus</name>
    <dbReference type="NCBI Taxonomy" id="243964"/>
    <lineage>
        <taxon>Eukaryota</taxon>
        <taxon>Viridiplantae</taxon>
        <taxon>Streptophyta</taxon>
        <taxon>Embryophyta</taxon>
        <taxon>Tracheophyta</taxon>
        <taxon>Spermatophyta</taxon>
        <taxon>Magnoliopsida</taxon>
        <taxon>eudicotyledons</taxon>
        <taxon>Gunneridae</taxon>
        <taxon>Pentapetalae</taxon>
        <taxon>asterids</taxon>
        <taxon>lamiids</taxon>
        <taxon>Solanales</taxon>
        <taxon>Solanaceae</taxon>
        <taxon>Solanoideae</taxon>
        <taxon>Hyoscyameae</taxon>
        <taxon>Anisodus</taxon>
    </lineage>
</organism>
<evidence type="ECO:0000256" key="4">
    <source>
        <dbReference type="PIRSR" id="PIRSR602401-1"/>
    </source>
</evidence>
<dbReference type="PANTHER" id="PTHR24286">
    <property type="entry name" value="CYTOCHROME P450 26"/>
    <property type="match status" value="1"/>
</dbReference>
<protein>
    <recommendedName>
        <fullName evidence="7">Cytochrome P450</fullName>
    </recommendedName>
</protein>